<name>A0AAU9ETX7_9BACT</name>
<evidence type="ECO:0008006" key="3">
    <source>
        <dbReference type="Google" id="ProtNLM"/>
    </source>
</evidence>
<keyword evidence="2" id="KW-1185">Reference proteome</keyword>
<dbReference type="SUPFAM" id="SSF50447">
    <property type="entry name" value="Translation proteins"/>
    <property type="match status" value="1"/>
</dbReference>
<dbReference type="Gene3D" id="2.40.30.10">
    <property type="entry name" value="Translation factors"/>
    <property type="match status" value="1"/>
</dbReference>
<dbReference type="RefSeq" id="WP_338604773.1">
    <property type="nucleotide sequence ID" value="NZ_AP028679.1"/>
</dbReference>
<sequence>MPEMKIGEVFKFFAKPMVAAIRLTAGTLAKGDRLHLVGFTTDFQTVVESMQEEHAVIESAGRGQLVGIQVPERCRPGDEVYKID</sequence>
<evidence type="ECO:0000313" key="2">
    <source>
        <dbReference type="Proteomes" id="UP001366166"/>
    </source>
</evidence>
<reference evidence="2" key="1">
    <citation type="journal article" date="2023" name="Arch. Microbiol.">
        <title>Desulfoferula mesophilus gen. nov. sp. nov., a mesophilic sulfate-reducing bacterium isolated from a brackish lake sediment.</title>
        <authorList>
            <person name="Watanabe T."/>
            <person name="Yabe T."/>
            <person name="Tsuji J.M."/>
            <person name="Fukui M."/>
        </authorList>
    </citation>
    <scope>NUCLEOTIDE SEQUENCE [LARGE SCALE GENOMIC DNA]</scope>
    <source>
        <strain evidence="2">12FAK</strain>
    </source>
</reference>
<proteinExistence type="predicted"/>
<organism evidence="1 2">
    <name type="scientific">Desulfoferula mesophila</name>
    <dbReference type="NCBI Taxonomy" id="3058419"/>
    <lineage>
        <taxon>Bacteria</taxon>
        <taxon>Pseudomonadati</taxon>
        <taxon>Thermodesulfobacteriota</taxon>
        <taxon>Desulfarculia</taxon>
        <taxon>Desulfarculales</taxon>
        <taxon>Desulfarculaceae</taxon>
        <taxon>Desulfoferula</taxon>
    </lineage>
</organism>
<evidence type="ECO:0000313" key="1">
    <source>
        <dbReference type="EMBL" id="BEQ13258.1"/>
    </source>
</evidence>
<protein>
    <recommendedName>
        <fullName evidence="3">Translation elongation factor-like protein</fullName>
    </recommendedName>
</protein>
<dbReference type="KEGG" id="dmp:FAK_03240"/>
<dbReference type="InterPro" id="IPR009000">
    <property type="entry name" value="Transl_B-barrel_sf"/>
</dbReference>
<accession>A0AAU9ETX7</accession>
<dbReference type="AlphaFoldDB" id="A0AAU9ETX7"/>
<dbReference type="EMBL" id="AP028679">
    <property type="protein sequence ID" value="BEQ13258.1"/>
    <property type="molecule type" value="Genomic_DNA"/>
</dbReference>
<gene>
    <name evidence="1" type="ORF">FAK_03240</name>
</gene>
<dbReference type="Proteomes" id="UP001366166">
    <property type="component" value="Chromosome"/>
</dbReference>